<evidence type="ECO:0000256" key="13">
    <source>
        <dbReference type="ARBA" id="ARBA00023257"/>
    </source>
</evidence>
<evidence type="ECO:0000256" key="19">
    <source>
        <dbReference type="RuleBase" id="RU000687"/>
    </source>
</evidence>
<dbReference type="PRINTS" id="PR00254">
    <property type="entry name" value="NICOTINICR"/>
</dbReference>
<evidence type="ECO:0000256" key="14">
    <source>
        <dbReference type="ARBA" id="ARBA00023286"/>
    </source>
</evidence>
<dbReference type="InterPro" id="IPR018000">
    <property type="entry name" value="Neurotransmitter_ion_chnl_CS"/>
</dbReference>
<dbReference type="InterPro" id="IPR038050">
    <property type="entry name" value="Neuro_actylchol_rec"/>
</dbReference>
<accession>A0AAV6HAB5</accession>
<evidence type="ECO:0000256" key="4">
    <source>
        <dbReference type="ARBA" id="ARBA00022692"/>
    </source>
</evidence>
<dbReference type="CDD" id="cd19064">
    <property type="entry name" value="LGIC_TM_nAChR"/>
    <property type="match status" value="1"/>
</dbReference>
<dbReference type="Proteomes" id="UP000823561">
    <property type="component" value="Chromosome 2"/>
</dbReference>
<proteinExistence type="inferred from homology"/>
<dbReference type="Gene3D" id="1.20.58.390">
    <property type="entry name" value="Neurotransmitter-gated ion-channel transmembrane domain"/>
    <property type="match status" value="2"/>
</dbReference>
<keyword evidence="9 19" id="KW-0472">Membrane</keyword>
<dbReference type="GO" id="GO:0022848">
    <property type="term" value="F:acetylcholine-gated monoatomic cation-selective channel activity"/>
    <property type="evidence" value="ECO:0007669"/>
    <property type="project" value="InterPro"/>
</dbReference>
<keyword evidence="23" id="KW-1185">Reference proteome</keyword>
<sequence>MDSDSWASEARASGIRGEERLGNNFSLSLSLRLPKPDARVQGANTAEMSSTRSVWMCALALAIVLVFSGQVVKGNEEAQLIKQIFSKYNKNIRPAENPVDKVEVMLKLTLTNLISLNEKEETLTTSVWIELQWTDYRLSWNTTDHHGIEVIRVPYSMVWLPDIGLENNIDGKFDVAYYANVLIYSSGYMYWLPPAIYRSTCAIEITYFPFDYQNCTLIFRSQTYSASEVDLKLAIDDETSDPIEWVVIDPEAFTENGEWAIKHKPARKIINKSYTPDDLEYQEIFFNLIIQRKPLFYIINMILPCSLISSLVLLAFFLPAQAGGQKLTVSISVLLAQTVFLILIAQKIPETSLSVPLIGKYLIFVMSVTTIIVTNMIIVLNFSLRTPSTHTMSRSIRHLFLQVVPRYLGMDPLVDDGEGDRDAEGTRERRRSSFGLMQRAEEYVLRQPRSEMMFDRLRERHGLVHSIVDDIDVGTTATLYKSLAEAAPEIKECVDACNFIAESTKQQNDVGSEVESWVLIGKMIDKVCFWAALLLFTIGTVAIFLMGHFNQAPEFPFPGESKRYSPS</sequence>
<keyword evidence="2 19" id="KW-0813">Transport</keyword>
<dbReference type="GO" id="GO:0004888">
    <property type="term" value="F:transmembrane signaling receptor activity"/>
    <property type="evidence" value="ECO:0007669"/>
    <property type="project" value="InterPro"/>
</dbReference>
<comment type="similarity">
    <text evidence="19">Belongs to the ligand-gated ion channel (TC 1.A.9) family.</text>
</comment>
<evidence type="ECO:0000256" key="11">
    <source>
        <dbReference type="ARBA" id="ARBA00023170"/>
    </source>
</evidence>
<keyword evidence="12" id="KW-0325">Glycoprotein</keyword>
<gene>
    <name evidence="22" type="ORF">AALO_G00022300</name>
</gene>
<evidence type="ECO:0000256" key="5">
    <source>
        <dbReference type="ARBA" id="ARBA00022729"/>
    </source>
</evidence>
<dbReference type="GO" id="GO:0045211">
    <property type="term" value="C:postsynaptic membrane"/>
    <property type="evidence" value="ECO:0007669"/>
    <property type="project" value="UniProtKB-SubCell"/>
</dbReference>
<comment type="caution">
    <text evidence="22">The sequence shown here is derived from an EMBL/GenBank/DDBJ whole genome shotgun (WGS) entry which is preliminary data.</text>
</comment>
<feature type="transmembrane region" description="Helical" evidence="19">
    <location>
        <begin position="329"/>
        <end position="349"/>
    </location>
</feature>
<keyword evidence="8 19" id="KW-0406">Ion transport</keyword>
<protein>
    <submittedName>
        <fullName evidence="22">Uncharacterized protein</fullName>
    </submittedName>
</protein>
<dbReference type="InterPro" id="IPR036734">
    <property type="entry name" value="Neur_chan_lig-bd_sf"/>
</dbReference>
<feature type="transmembrane region" description="Helical" evidence="19">
    <location>
        <begin position="361"/>
        <end position="384"/>
    </location>
</feature>
<dbReference type="FunFam" id="1.20.58.390:FF:000079">
    <property type="entry name" value="Cholinergic receptor, nicotinic, epsilon"/>
    <property type="match status" value="1"/>
</dbReference>
<evidence type="ECO:0000256" key="3">
    <source>
        <dbReference type="ARBA" id="ARBA00022475"/>
    </source>
</evidence>
<evidence type="ECO:0000259" key="21">
    <source>
        <dbReference type="Pfam" id="PF02932"/>
    </source>
</evidence>
<dbReference type="InterPro" id="IPR002394">
    <property type="entry name" value="Nicotinic_acetylcholine_rcpt"/>
</dbReference>
<feature type="transmembrane region" description="Helical" evidence="19">
    <location>
        <begin position="295"/>
        <end position="317"/>
    </location>
</feature>
<dbReference type="InterPro" id="IPR006202">
    <property type="entry name" value="Neur_chan_lig-bd"/>
</dbReference>
<evidence type="ECO:0000256" key="15">
    <source>
        <dbReference type="ARBA" id="ARBA00023303"/>
    </source>
</evidence>
<dbReference type="AlphaFoldDB" id="A0AAV6HAB5"/>
<feature type="transmembrane region" description="Helical" evidence="19">
    <location>
        <begin position="527"/>
        <end position="549"/>
    </location>
</feature>
<dbReference type="Gene3D" id="2.70.170.10">
    <property type="entry name" value="Neurotransmitter-gated ion-channel ligand-binding domain"/>
    <property type="match status" value="1"/>
</dbReference>
<keyword evidence="14" id="KW-1071">Ligand-gated ion channel</keyword>
<dbReference type="PROSITE" id="PS00236">
    <property type="entry name" value="NEUROTR_ION_CHANNEL"/>
    <property type="match status" value="1"/>
</dbReference>
<comment type="catalytic activity">
    <reaction evidence="18">
        <text>Na(+)(in) = Na(+)(out)</text>
        <dbReference type="Rhea" id="RHEA:34963"/>
        <dbReference type="ChEBI" id="CHEBI:29101"/>
    </reaction>
</comment>
<dbReference type="Pfam" id="PF02931">
    <property type="entry name" value="Neur_chan_LBD"/>
    <property type="match status" value="1"/>
</dbReference>
<keyword evidence="5" id="KW-0732">Signal</keyword>
<evidence type="ECO:0000256" key="6">
    <source>
        <dbReference type="ARBA" id="ARBA00022989"/>
    </source>
</evidence>
<reference evidence="22" key="1">
    <citation type="submission" date="2020-10" db="EMBL/GenBank/DDBJ databases">
        <title>Chromosome-scale genome assembly of the Allis shad, Alosa alosa.</title>
        <authorList>
            <person name="Margot Z."/>
            <person name="Christophe K."/>
            <person name="Cabau C."/>
            <person name="Louis A."/>
            <person name="Berthelot C."/>
            <person name="Parey E."/>
            <person name="Roest Crollius H."/>
            <person name="Montfort J."/>
            <person name="Robinson-Rechavi M."/>
            <person name="Bucao C."/>
            <person name="Bouchez O."/>
            <person name="Gislard M."/>
            <person name="Lluch J."/>
            <person name="Milhes M."/>
            <person name="Lampietro C."/>
            <person name="Lopez Roques C."/>
            <person name="Donnadieu C."/>
            <person name="Braasch I."/>
            <person name="Desvignes T."/>
            <person name="Postlethwait J."/>
            <person name="Bobe J."/>
            <person name="Guiguen Y."/>
        </authorList>
    </citation>
    <scope>NUCLEOTIDE SEQUENCE</scope>
    <source>
        <strain evidence="22">M-15738</strain>
        <tissue evidence="22">Blood</tissue>
    </source>
</reference>
<dbReference type="InterPro" id="IPR006201">
    <property type="entry name" value="Neur_channel"/>
</dbReference>
<name>A0AAV6HAB5_9TELE</name>
<comment type="function">
    <text evidence="1">After binding acetylcholine, the AChR responds by an extensive change in conformation that affects all subunits and leads to opening of an ion-conducting channel across the plasma membrane.</text>
</comment>
<evidence type="ECO:0000256" key="7">
    <source>
        <dbReference type="ARBA" id="ARBA00023018"/>
    </source>
</evidence>
<keyword evidence="11" id="KW-0675">Receptor</keyword>
<evidence type="ECO:0000256" key="9">
    <source>
        <dbReference type="ARBA" id="ARBA00023136"/>
    </source>
</evidence>
<evidence type="ECO:0000256" key="10">
    <source>
        <dbReference type="ARBA" id="ARBA00023157"/>
    </source>
</evidence>
<evidence type="ECO:0000313" key="23">
    <source>
        <dbReference type="Proteomes" id="UP000823561"/>
    </source>
</evidence>
<dbReference type="Pfam" id="PF02932">
    <property type="entry name" value="Neur_chan_memb"/>
    <property type="match status" value="1"/>
</dbReference>
<dbReference type="SUPFAM" id="SSF90112">
    <property type="entry name" value="Neurotransmitter-gated ion-channel transmembrane pore"/>
    <property type="match status" value="1"/>
</dbReference>
<evidence type="ECO:0000256" key="1">
    <source>
        <dbReference type="ARBA" id="ARBA00003328"/>
    </source>
</evidence>
<evidence type="ECO:0000256" key="2">
    <source>
        <dbReference type="ARBA" id="ARBA00022448"/>
    </source>
</evidence>
<comment type="subcellular location">
    <subcellularLocation>
        <location evidence="16">Postsynaptic cell membrane</location>
        <topology evidence="16">Multi-pass membrane protein</topology>
    </subcellularLocation>
</comment>
<keyword evidence="4 19" id="KW-0812">Transmembrane</keyword>
<dbReference type="FunFam" id="2.70.170.10:FF:000012">
    <property type="entry name" value="Nicotinic acetylcholine receptor subunit gamma"/>
    <property type="match status" value="1"/>
</dbReference>
<feature type="domain" description="Neurotransmitter-gated ion-channel transmembrane" evidence="21">
    <location>
        <begin position="301"/>
        <end position="544"/>
    </location>
</feature>
<keyword evidence="3" id="KW-1003">Cell membrane</keyword>
<keyword evidence="7" id="KW-0770">Synapse</keyword>
<dbReference type="PRINTS" id="PR00252">
    <property type="entry name" value="NRIONCHANNEL"/>
</dbReference>
<evidence type="ECO:0000256" key="17">
    <source>
        <dbReference type="ARBA" id="ARBA00034430"/>
    </source>
</evidence>
<dbReference type="EMBL" id="JADWDJ010000002">
    <property type="protein sequence ID" value="KAG5284039.1"/>
    <property type="molecule type" value="Genomic_DNA"/>
</dbReference>
<keyword evidence="6 19" id="KW-1133">Transmembrane helix</keyword>
<evidence type="ECO:0000256" key="12">
    <source>
        <dbReference type="ARBA" id="ARBA00023180"/>
    </source>
</evidence>
<dbReference type="FunFam" id="1.20.58.390:FF:000010">
    <property type="entry name" value="Nicotinic acetylcholine receptor subunit epsilon"/>
    <property type="match status" value="1"/>
</dbReference>
<evidence type="ECO:0000256" key="16">
    <source>
        <dbReference type="ARBA" id="ARBA00034104"/>
    </source>
</evidence>
<feature type="domain" description="Neurotransmitter-gated ion-channel ligand-binding" evidence="20">
    <location>
        <begin position="78"/>
        <end position="294"/>
    </location>
</feature>
<keyword evidence="15 19" id="KW-0407">Ion channel</keyword>
<evidence type="ECO:0000259" key="20">
    <source>
        <dbReference type="Pfam" id="PF02931"/>
    </source>
</evidence>
<dbReference type="InterPro" id="IPR006029">
    <property type="entry name" value="Neurotrans-gated_channel_TM"/>
</dbReference>
<dbReference type="InterPro" id="IPR036719">
    <property type="entry name" value="Neuro-gated_channel_TM_sf"/>
</dbReference>
<evidence type="ECO:0000313" key="22">
    <source>
        <dbReference type="EMBL" id="KAG5284039.1"/>
    </source>
</evidence>
<keyword evidence="10" id="KW-1015">Disulfide bond</keyword>
<comment type="catalytic activity">
    <reaction evidence="17">
        <text>K(+)(in) = K(+)(out)</text>
        <dbReference type="Rhea" id="RHEA:29463"/>
        <dbReference type="ChEBI" id="CHEBI:29103"/>
    </reaction>
</comment>
<dbReference type="SUPFAM" id="SSF63712">
    <property type="entry name" value="Nicotinic receptor ligand binding domain-like"/>
    <property type="match status" value="1"/>
</dbReference>
<dbReference type="PANTHER" id="PTHR18945">
    <property type="entry name" value="NEUROTRANSMITTER GATED ION CHANNEL"/>
    <property type="match status" value="1"/>
</dbReference>
<evidence type="ECO:0000256" key="18">
    <source>
        <dbReference type="ARBA" id="ARBA00036239"/>
    </source>
</evidence>
<organism evidence="22 23">
    <name type="scientific">Alosa alosa</name>
    <name type="common">allis shad</name>
    <dbReference type="NCBI Taxonomy" id="278164"/>
    <lineage>
        <taxon>Eukaryota</taxon>
        <taxon>Metazoa</taxon>
        <taxon>Chordata</taxon>
        <taxon>Craniata</taxon>
        <taxon>Vertebrata</taxon>
        <taxon>Euteleostomi</taxon>
        <taxon>Actinopterygii</taxon>
        <taxon>Neopterygii</taxon>
        <taxon>Teleostei</taxon>
        <taxon>Clupei</taxon>
        <taxon>Clupeiformes</taxon>
        <taxon>Clupeoidei</taxon>
        <taxon>Clupeidae</taxon>
        <taxon>Alosa</taxon>
    </lineage>
</organism>
<keyword evidence="13" id="KW-0628">Postsynaptic cell membrane</keyword>
<dbReference type="CDD" id="cd19029">
    <property type="entry name" value="LGIC_ECD_nAChR_G"/>
    <property type="match status" value="1"/>
</dbReference>
<evidence type="ECO:0000256" key="8">
    <source>
        <dbReference type="ARBA" id="ARBA00023065"/>
    </source>
</evidence>